<name>A0ABV1KT30_9BACL</name>
<dbReference type="Pfam" id="PF08240">
    <property type="entry name" value="ADH_N"/>
    <property type="match status" value="1"/>
</dbReference>
<dbReference type="Gene3D" id="3.40.50.720">
    <property type="entry name" value="NAD(P)-binding Rossmann-like Domain"/>
    <property type="match status" value="1"/>
</dbReference>
<dbReference type="Gene3D" id="3.90.180.10">
    <property type="entry name" value="Medium-chain alcohol dehydrogenases, catalytic domain"/>
    <property type="match status" value="1"/>
</dbReference>
<dbReference type="RefSeq" id="WP_232184418.1">
    <property type="nucleotide sequence ID" value="NZ_JAIOAP010000002.1"/>
</dbReference>
<dbReference type="PANTHER" id="PTHR11695">
    <property type="entry name" value="ALCOHOL DEHYDROGENASE RELATED"/>
    <property type="match status" value="1"/>
</dbReference>
<reference evidence="3 4" key="1">
    <citation type="journal article" date="2023" name="Genome Announc.">
        <title>Pan-Genome Analyses of the Genus Cohnella and Proposal of the Novel Species Cohnella silvisoli sp. nov., Isolated from Forest Soil.</title>
        <authorList>
            <person name="Wang C."/>
            <person name="Mao L."/>
            <person name="Bao G."/>
            <person name="Zhu H."/>
        </authorList>
    </citation>
    <scope>NUCLEOTIDE SEQUENCE [LARGE SCALE GENOMIC DNA]</scope>
    <source>
        <strain evidence="3 4">NL03-T5-1</strain>
    </source>
</reference>
<accession>A0ABV1KT30</accession>
<dbReference type="Proteomes" id="UP001493487">
    <property type="component" value="Unassembled WGS sequence"/>
</dbReference>
<sequence length="323" mass="34894">MTTKSYMKAARIHQYGGPEVIRYEDAPIPEVGDDEVLIKVSATSFNPFDAKLRSGAFKAFLPIELPFTLGVNVSGIIEKKGESVNTFRVGDKVYGFIDVTKNGAAAEYVVSKAVDIAHAPKNFDLHEAGVVPNVALTAWQALFDYGKLQPGQRVLITAASGGVGTLAVQLAKWKGAYVIGTASKKKFSTLEQLGIDEIIDYNSQPIVESLNGKVDVIFNLSPVGQSELNKLLYTLNEGGIFISTTTPVDENLAKELGVKAVRINSQRNSAQLAEIAALLDAGLLKPDITERIGLSELAEVHRKFENGEISGRVLITVEGEEFK</sequence>
<dbReference type="EC" id="1.-.-.-" evidence="3"/>
<evidence type="ECO:0000256" key="1">
    <source>
        <dbReference type="ARBA" id="ARBA00023002"/>
    </source>
</evidence>
<organism evidence="3 4">
    <name type="scientific">Cohnella silvisoli</name>
    <dbReference type="NCBI Taxonomy" id="2873699"/>
    <lineage>
        <taxon>Bacteria</taxon>
        <taxon>Bacillati</taxon>
        <taxon>Bacillota</taxon>
        <taxon>Bacilli</taxon>
        <taxon>Bacillales</taxon>
        <taxon>Paenibacillaceae</taxon>
        <taxon>Cohnella</taxon>
    </lineage>
</organism>
<dbReference type="InterPro" id="IPR036291">
    <property type="entry name" value="NAD(P)-bd_dom_sf"/>
</dbReference>
<dbReference type="InterPro" id="IPR002364">
    <property type="entry name" value="Quin_OxRdtase/zeta-crystal_CS"/>
</dbReference>
<dbReference type="SUPFAM" id="SSF50129">
    <property type="entry name" value="GroES-like"/>
    <property type="match status" value="1"/>
</dbReference>
<dbReference type="InterPro" id="IPR050700">
    <property type="entry name" value="YIM1/Zinc_Alcohol_DH_Fams"/>
</dbReference>
<evidence type="ECO:0000313" key="3">
    <source>
        <dbReference type="EMBL" id="MEQ4483275.1"/>
    </source>
</evidence>
<dbReference type="CDD" id="cd05289">
    <property type="entry name" value="MDR_like_2"/>
    <property type="match status" value="1"/>
</dbReference>
<protein>
    <submittedName>
        <fullName evidence="3">NADP-dependent oxidoreductase</fullName>
        <ecNumber evidence="3">1.-.-.-</ecNumber>
    </submittedName>
</protein>
<dbReference type="EMBL" id="JASKHM010000006">
    <property type="protein sequence ID" value="MEQ4483275.1"/>
    <property type="molecule type" value="Genomic_DNA"/>
</dbReference>
<dbReference type="PANTHER" id="PTHR11695:SF294">
    <property type="entry name" value="RETICULON-4-INTERACTING PROTEIN 1, MITOCHONDRIAL"/>
    <property type="match status" value="1"/>
</dbReference>
<evidence type="ECO:0000313" key="4">
    <source>
        <dbReference type="Proteomes" id="UP001493487"/>
    </source>
</evidence>
<keyword evidence="4" id="KW-1185">Reference proteome</keyword>
<evidence type="ECO:0000259" key="2">
    <source>
        <dbReference type="SMART" id="SM00829"/>
    </source>
</evidence>
<feature type="domain" description="Enoyl reductase (ER)" evidence="2">
    <location>
        <begin position="16"/>
        <end position="315"/>
    </location>
</feature>
<dbReference type="InterPro" id="IPR013154">
    <property type="entry name" value="ADH-like_N"/>
</dbReference>
<dbReference type="SUPFAM" id="SSF51735">
    <property type="entry name" value="NAD(P)-binding Rossmann-fold domains"/>
    <property type="match status" value="1"/>
</dbReference>
<proteinExistence type="predicted"/>
<dbReference type="InterPro" id="IPR011032">
    <property type="entry name" value="GroES-like_sf"/>
</dbReference>
<dbReference type="Pfam" id="PF13602">
    <property type="entry name" value="ADH_zinc_N_2"/>
    <property type="match status" value="1"/>
</dbReference>
<dbReference type="SMART" id="SM00829">
    <property type="entry name" value="PKS_ER"/>
    <property type="match status" value="1"/>
</dbReference>
<dbReference type="InterPro" id="IPR020843">
    <property type="entry name" value="ER"/>
</dbReference>
<dbReference type="GO" id="GO:0016491">
    <property type="term" value="F:oxidoreductase activity"/>
    <property type="evidence" value="ECO:0007669"/>
    <property type="project" value="UniProtKB-KW"/>
</dbReference>
<comment type="caution">
    <text evidence="3">The sequence shown here is derived from an EMBL/GenBank/DDBJ whole genome shotgun (WGS) entry which is preliminary data.</text>
</comment>
<keyword evidence="1 3" id="KW-0560">Oxidoreductase</keyword>
<gene>
    <name evidence="3" type="ORF">QJS35_12830</name>
</gene>
<dbReference type="PROSITE" id="PS01162">
    <property type="entry name" value="QOR_ZETA_CRYSTAL"/>
    <property type="match status" value="1"/>
</dbReference>